<keyword evidence="3" id="KW-1185">Reference proteome</keyword>
<dbReference type="AlphaFoldDB" id="A0AAN7PCT9"/>
<keyword evidence="1" id="KW-0472">Membrane</keyword>
<dbReference type="Proteomes" id="UP001353858">
    <property type="component" value="Unassembled WGS sequence"/>
</dbReference>
<organism evidence="2 3">
    <name type="scientific">Aquatica leii</name>
    <dbReference type="NCBI Taxonomy" id="1421715"/>
    <lineage>
        <taxon>Eukaryota</taxon>
        <taxon>Metazoa</taxon>
        <taxon>Ecdysozoa</taxon>
        <taxon>Arthropoda</taxon>
        <taxon>Hexapoda</taxon>
        <taxon>Insecta</taxon>
        <taxon>Pterygota</taxon>
        <taxon>Neoptera</taxon>
        <taxon>Endopterygota</taxon>
        <taxon>Coleoptera</taxon>
        <taxon>Polyphaga</taxon>
        <taxon>Elateriformia</taxon>
        <taxon>Elateroidea</taxon>
        <taxon>Lampyridae</taxon>
        <taxon>Luciolinae</taxon>
        <taxon>Aquatica</taxon>
    </lineage>
</organism>
<accession>A0AAN7PCT9</accession>
<proteinExistence type="predicted"/>
<keyword evidence="1" id="KW-0812">Transmembrane</keyword>
<feature type="transmembrane region" description="Helical" evidence="1">
    <location>
        <begin position="20"/>
        <end position="42"/>
    </location>
</feature>
<evidence type="ECO:0000256" key="1">
    <source>
        <dbReference type="SAM" id="Phobius"/>
    </source>
</evidence>
<evidence type="ECO:0000313" key="3">
    <source>
        <dbReference type="Proteomes" id="UP001353858"/>
    </source>
</evidence>
<evidence type="ECO:0000313" key="2">
    <source>
        <dbReference type="EMBL" id="KAK4879081.1"/>
    </source>
</evidence>
<reference evidence="3" key="1">
    <citation type="submission" date="2023-01" db="EMBL/GenBank/DDBJ databases">
        <title>Key to firefly adult light organ development and bioluminescence: homeobox transcription factors regulate luciferase expression and transportation to peroxisome.</title>
        <authorList>
            <person name="Fu X."/>
        </authorList>
    </citation>
    <scope>NUCLEOTIDE SEQUENCE [LARGE SCALE GENOMIC DNA]</scope>
</reference>
<comment type="caution">
    <text evidence="2">The sequence shown here is derived from an EMBL/GenBank/DDBJ whole genome shotgun (WGS) entry which is preliminary data.</text>
</comment>
<keyword evidence="1" id="KW-1133">Transmembrane helix</keyword>
<dbReference type="EMBL" id="JARPUR010000003">
    <property type="protein sequence ID" value="KAK4879081.1"/>
    <property type="molecule type" value="Genomic_DNA"/>
</dbReference>
<protein>
    <submittedName>
        <fullName evidence="2">Uncharacterized protein</fullName>
    </submittedName>
</protein>
<name>A0AAN7PCT9_9COLE</name>
<gene>
    <name evidence="2" type="ORF">RN001_007227</name>
</gene>
<sequence>MDNTDALENLLAHLGDFGKYQLMQFILHSIAAITASIHMISLQTVAAVPDHRCKIPDLDASVNSNFVVAALEAYVPKVETDKFDSCNMYNLTANDNSTIPCDSWVYDLTYYKSSRGMEWNFVP</sequence>